<comment type="caution">
    <text evidence="1">The sequence shown here is derived from an EMBL/GenBank/DDBJ whole genome shotgun (WGS) entry which is preliminary data.</text>
</comment>
<name>A0A1F8DVZ6_9BACT</name>
<evidence type="ECO:0000313" key="2">
    <source>
        <dbReference type="Proteomes" id="UP000176422"/>
    </source>
</evidence>
<proteinExistence type="predicted"/>
<dbReference type="AlphaFoldDB" id="A0A1F8DVZ6"/>
<dbReference type="EMBL" id="MGIT01000003">
    <property type="protein sequence ID" value="OGM92682.1"/>
    <property type="molecule type" value="Genomic_DNA"/>
</dbReference>
<organism evidence="1 2">
    <name type="scientific">Candidatus Wolfebacteria bacterium RIFOXYB1_FULL_54_12</name>
    <dbReference type="NCBI Taxonomy" id="1802559"/>
    <lineage>
        <taxon>Bacteria</taxon>
        <taxon>Candidatus Wolfeibacteriota</taxon>
    </lineage>
</organism>
<reference evidence="1 2" key="1">
    <citation type="journal article" date="2016" name="Nat. Commun.">
        <title>Thousands of microbial genomes shed light on interconnected biogeochemical processes in an aquifer system.</title>
        <authorList>
            <person name="Anantharaman K."/>
            <person name="Brown C.T."/>
            <person name="Hug L.A."/>
            <person name="Sharon I."/>
            <person name="Castelle C.J."/>
            <person name="Probst A.J."/>
            <person name="Thomas B.C."/>
            <person name="Singh A."/>
            <person name="Wilkins M.J."/>
            <person name="Karaoz U."/>
            <person name="Brodie E.L."/>
            <person name="Williams K.H."/>
            <person name="Hubbard S.S."/>
            <person name="Banfield J.F."/>
        </authorList>
    </citation>
    <scope>NUCLEOTIDE SEQUENCE [LARGE SCALE GENOMIC DNA]</scope>
</reference>
<evidence type="ECO:0000313" key="1">
    <source>
        <dbReference type="EMBL" id="OGM92682.1"/>
    </source>
</evidence>
<gene>
    <name evidence="1" type="ORF">A2372_00560</name>
</gene>
<accession>A0A1F8DVZ6</accession>
<protein>
    <submittedName>
        <fullName evidence="1">Uncharacterized protein</fullName>
    </submittedName>
</protein>
<dbReference type="Proteomes" id="UP000176422">
    <property type="component" value="Unassembled WGS sequence"/>
</dbReference>
<sequence length="75" mass="8253">MADDINDDGQGTAYIKVSNALSKGPDAAIAEIMVKKQQWKKQSLGRRIVSVSIVSGSDKKLYEQNFIAGLLIHYE</sequence>